<gene>
    <name evidence="1" type="ORF">J2Z75_000773</name>
</gene>
<sequence>MPLFGDALTVIAGVLREPLWSFLILVTVAKTGRYLVLAAVTLGATSALGF</sequence>
<reference evidence="1 2" key="1">
    <citation type="submission" date="2021-03" db="EMBL/GenBank/DDBJ databases">
        <title>Genomic Encyclopedia of Type Strains, Phase IV (KMG-IV): sequencing the most valuable type-strain genomes for metagenomic binning, comparative biology and taxonomic classification.</title>
        <authorList>
            <person name="Goeker M."/>
        </authorList>
    </citation>
    <scope>NUCLEOTIDE SEQUENCE [LARGE SCALE GENOMIC DNA]</scope>
    <source>
        <strain evidence="1 2">DSM 26427</strain>
    </source>
</reference>
<dbReference type="Proteomes" id="UP000823786">
    <property type="component" value="Unassembled WGS sequence"/>
</dbReference>
<name>A0ABS4EH79_9HYPH</name>
<protein>
    <submittedName>
        <fullName evidence="1">Membrane protein YqaA with SNARE-associated domain</fullName>
    </submittedName>
</protein>
<evidence type="ECO:0000313" key="2">
    <source>
        <dbReference type="Proteomes" id="UP000823786"/>
    </source>
</evidence>
<comment type="caution">
    <text evidence="1">The sequence shown here is derived from an EMBL/GenBank/DDBJ whole genome shotgun (WGS) entry which is preliminary data.</text>
</comment>
<accession>A0ABS4EH79</accession>
<organism evidence="1 2">
    <name type="scientific">Rhizobium herbae</name>
    <dbReference type="NCBI Taxonomy" id="508661"/>
    <lineage>
        <taxon>Bacteria</taxon>
        <taxon>Pseudomonadati</taxon>
        <taxon>Pseudomonadota</taxon>
        <taxon>Alphaproteobacteria</taxon>
        <taxon>Hyphomicrobiales</taxon>
        <taxon>Rhizobiaceae</taxon>
        <taxon>Rhizobium/Agrobacterium group</taxon>
        <taxon>Rhizobium</taxon>
    </lineage>
</organism>
<keyword evidence="2" id="KW-1185">Reference proteome</keyword>
<dbReference type="EMBL" id="JAGGJV010000001">
    <property type="protein sequence ID" value="MBP1857293.1"/>
    <property type="molecule type" value="Genomic_DNA"/>
</dbReference>
<proteinExistence type="predicted"/>
<evidence type="ECO:0000313" key="1">
    <source>
        <dbReference type="EMBL" id="MBP1857293.1"/>
    </source>
</evidence>